<name>A0A2S6HXF3_9FIRM</name>
<keyword evidence="7 8" id="KW-0472">Membrane</keyword>
<gene>
    <name evidence="9" type="ORF">BXY41_102386</name>
</gene>
<dbReference type="CDD" id="cd06550">
    <property type="entry name" value="TM_ABC_iron-siderophores_like"/>
    <property type="match status" value="1"/>
</dbReference>
<keyword evidence="4" id="KW-1003">Cell membrane</keyword>
<sequence>MAWLRTTTQKTAVLTGLLAGMVFCFGASVSLGTYSIAFHEVVQAFIHFDPGLTEHILVIHTRLPRAVTAMLVGGSLGVSGVLTQALTRNPLASPSILGINSGAVFFAVLASSFAGNLPAEGVLWAAFAGAALSAVCVYVLGSVGRDGLTPVKIVLAGSAITALFSSFTQGILVLSESGIRNTLSWLAGGIAGRDMKQQMMVIPYMAAGMLLALLLSVPVNILSSGDDVAKGLGQRTLLVKIIMGVCIILLAGSSVAAAGSIGFVGLVVPHLSRNLVGQDHRWIIPYSAVLGAALLLSADVLARFIVMPSEAPVGVMTALIGAPFFIYIARKGGKGRR</sequence>
<dbReference type="FunFam" id="1.10.3470.10:FF:000001">
    <property type="entry name" value="Vitamin B12 ABC transporter permease BtuC"/>
    <property type="match status" value="1"/>
</dbReference>
<evidence type="ECO:0000256" key="2">
    <source>
        <dbReference type="ARBA" id="ARBA00007935"/>
    </source>
</evidence>
<dbReference type="InterPro" id="IPR037294">
    <property type="entry name" value="ABC_BtuC-like"/>
</dbReference>
<feature type="transmembrane region" description="Helical" evidence="8">
    <location>
        <begin position="311"/>
        <end position="329"/>
    </location>
</feature>
<dbReference type="Pfam" id="PF01032">
    <property type="entry name" value="FecCD"/>
    <property type="match status" value="1"/>
</dbReference>
<proteinExistence type="inferred from homology"/>
<comment type="subcellular location">
    <subcellularLocation>
        <location evidence="1">Cell membrane</location>
        <topology evidence="1">Multi-pass membrane protein</topology>
    </subcellularLocation>
</comment>
<feature type="transmembrane region" description="Helical" evidence="8">
    <location>
        <begin position="201"/>
        <end position="221"/>
    </location>
</feature>
<feature type="transmembrane region" description="Helical" evidence="8">
    <location>
        <begin position="153"/>
        <end position="174"/>
    </location>
</feature>
<evidence type="ECO:0000256" key="4">
    <source>
        <dbReference type="ARBA" id="ARBA00022475"/>
    </source>
</evidence>
<comment type="caution">
    <text evidence="9">The sequence shown here is derived from an EMBL/GenBank/DDBJ whole genome shotgun (WGS) entry which is preliminary data.</text>
</comment>
<evidence type="ECO:0000256" key="8">
    <source>
        <dbReference type="SAM" id="Phobius"/>
    </source>
</evidence>
<evidence type="ECO:0000256" key="7">
    <source>
        <dbReference type="ARBA" id="ARBA00023136"/>
    </source>
</evidence>
<protein>
    <submittedName>
        <fullName evidence="9">Iron complex transport system permease protein</fullName>
    </submittedName>
</protein>
<organism evidence="9 10">
    <name type="scientific">Lacrimispora xylanisolvens</name>
    <dbReference type="NCBI Taxonomy" id="384636"/>
    <lineage>
        <taxon>Bacteria</taxon>
        <taxon>Bacillati</taxon>
        <taxon>Bacillota</taxon>
        <taxon>Clostridia</taxon>
        <taxon>Lachnospirales</taxon>
        <taxon>Lachnospiraceae</taxon>
        <taxon>Lacrimispora</taxon>
    </lineage>
</organism>
<feature type="transmembrane region" description="Helical" evidence="8">
    <location>
        <begin position="91"/>
        <end position="110"/>
    </location>
</feature>
<evidence type="ECO:0000313" key="10">
    <source>
        <dbReference type="Proteomes" id="UP000237749"/>
    </source>
</evidence>
<keyword evidence="10" id="KW-1185">Reference proteome</keyword>
<comment type="similarity">
    <text evidence="2">Belongs to the binding-protein-dependent transport system permease family. FecCD subfamily.</text>
</comment>
<evidence type="ECO:0000256" key="5">
    <source>
        <dbReference type="ARBA" id="ARBA00022692"/>
    </source>
</evidence>
<accession>A0A2S6HXF3</accession>
<evidence type="ECO:0000256" key="1">
    <source>
        <dbReference type="ARBA" id="ARBA00004651"/>
    </source>
</evidence>
<dbReference type="GO" id="GO:0005886">
    <property type="term" value="C:plasma membrane"/>
    <property type="evidence" value="ECO:0007669"/>
    <property type="project" value="UniProtKB-SubCell"/>
</dbReference>
<dbReference type="PANTHER" id="PTHR30472:SF65">
    <property type="entry name" value="SIDEROPHORE TRANSPORT SYSTEM PERMEASE PROTEIN YFIZ-RELATED"/>
    <property type="match status" value="1"/>
</dbReference>
<dbReference type="OrthoDB" id="9811721at2"/>
<dbReference type="EMBL" id="PTJA01000002">
    <property type="protein sequence ID" value="PPK82696.1"/>
    <property type="molecule type" value="Genomic_DNA"/>
</dbReference>
<evidence type="ECO:0000256" key="6">
    <source>
        <dbReference type="ARBA" id="ARBA00022989"/>
    </source>
</evidence>
<dbReference type="SUPFAM" id="SSF81345">
    <property type="entry name" value="ABC transporter involved in vitamin B12 uptake, BtuC"/>
    <property type="match status" value="1"/>
</dbReference>
<dbReference type="GO" id="GO:0033214">
    <property type="term" value="P:siderophore-iron import into cell"/>
    <property type="evidence" value="ECO:0007669"/>
    <property type="project" value="TreeGrafter"/>
</dbReference>
<feature type="transmembrane region" description="Helical" evidence="8">
    <location>
        <begin position="241"/>
        <end position="271"/>
    </location>
</feature>
<dbReference type="GO" id="GO:0022857">
    <property type="term" value="F:transmembrane transporter activity"/>
    <property type="evidence" value="ECO:0007669"/>
    <property type="project" value="InterPro"/>
</dbReference>
<dbReference type="RefSeq" id="WP_104435429.1">
    <property type="nucleotide sequence ID" value="NZ_PTJA01000002.1"/>
</dbReference>
<keyword evidence="6 8" id="KW-1133">Transmembrane helix</keyword>
<feature type="transmembrane region" description="Helical" evidence="8">
    <location>
        <begin position="122"/>
        <end position="141"/>
    </location>
</feature>
<dbReference type="Gene3D" id="1.10.3470.10">
    <property type="entry name" value="ABC transporter involved in vitamin B12 uptake, BtuC"/>
    <property type="match status" value="1"/>
</dbReference>
<keyword evidence="5 8" id="KW-0812">Transmembrane</keyword>
<feature type="transmembrane region" description="Helical" evidence="8">
    <location>
        <begin position="12"/>
        <end position="37"/>
    </location>
</feature>
<dbReference type="Proteomes" id="UP000237749">
    <property type="component" value="Unassembled WGS sequence"/>
</dbReference>
<evidence type="ECO:0000313" key="9">
    <source>
        <dbReference type="EMBL" id="PPK82696.1"/>
    </source>
</evidence>
<keyword evidence="3" id="KW-0813">Transport</keyword>
<dbReference type="InterPro" id="IPR000522">
    <property type="entry name" value="ABC_transptr_permease_BtuC"/>
</dbReference>
<dbReference type="AlphaFoldDB" id="A0A2S6HXF3"/>
<feature type="transmembrane region" description="Helical" evidence="8">
    <location>
        <begin position="283"/>
        <end position="305"/>
    </location>
</feature>
<reference evidence="9 10" key="1">
    <citation type="submission" date="2018-02" db="EMBL/GenBank/DDBJ databases">
        <title>Genomic Encyclopedia of Archaeal and Bacterial Type Strains, Phase II (KMG-II): from individual species to whole genera.</title>
        <authorList>
            <person name="Goeker M."/>
        </authorList>
    </citation>
    <scope>NUCLEOTIDE SEQUENCE [LARGE SCALE GENOMIC DNA]</scope>
    <source>
        <strain evidence="9 10">DSM 3808</strain>
    </source>
</reference>
<evidence type="ECO:0000256" key="3">
    <source>
        <dbReference type="ARBA" id="ARBA00022448"/>
    </source>
</evidence>
<dbReference type="PANTHER" id="PTHR30472">
    <property type="entry name" value="FERRIC ENTEROBACTIN TRANSPORT SYSTEM PERMEASE PROTEIN"/>
    <property type="match status" value="1"/>
</dbReference>